<dbReference type="InterPro" id="IPR013767">
    <property type="entry name" value="PAS_fold"/>
</dbReference>
<dbReference type="Pfam" id="PF13185">
    <property type="entry name" value="GAF_2"/>
    <property type="match status" value="1"/>
</dbReference>
<dbReference type="SUPFAM" id="SSF47226">
    <property type="entry name" value="Histidine-containing phosphotransfer domain, HPT domain"/>
    <property type="match status" value="1"/>
</dbReference>
<dbReference type="SMART" id="SM00388">
    <property type="entry name" value="HisKA"/>
    <property type="match status" value="1"/>
</dbReference>
<dbReference type="CDD" id="cd00082">
    <property type="entry name" value="HisKA"/>
    <property type="match status" value="1"/>
</dbReference>
<dbReference type="OrthoDB" id="8573350at2"/>
<dbReference type="SUPFAM" id="SSF52172">
    <property type="entry name" value="CheY-like"/>
    <property type="match status" value="2"/>
</dbReference>
<dbReference type="SUPFAM" id="SSF55781">
    <property type="entry name" value="GAF domain-like"/>
    <property type="match status" value="1"/>
</dbReference>
<keyword evidence="6 15" id="KW-0597">Phosphoprotein</keyword>
<dbReference type="PROSITE" id="PS50109">
    <property type="entry name" value="HIS_KIN"/>
    <property type="match status" value="1"/>
</dbReference>
<dbReference type="Pfam" id="PF00512">
    <property type="entry name" value="HisKA"/>
    <property type="match status" value="1"/>
</dbReference>
<feature type="modified residue" description="4-aspartylphosphate" evidence="15">
    <location>
        <position position="1146"/>
    </location>
</feature>
<dbReference type="STRING" id="572477.Alvin_2605"/>
<dbReference type="PROSITE" id="PS50894">
    <property type="entry name" value="HPT"/>
    <property type="match status" value="1"/>
</dbReference>
<dbReference type="SMART" id="SM00387">
    <property type="entry name" value="HATPase_c"/>
    <property type="match status" value="1"/>
</dbReference>
<dbReference type="Gene3D" id="1.20.120.160">
    <property type="entry name" value="HPT domain"/>
    <property type="match status" value="1"/>
</dbReference>
<evidence type="ECO:0000256" key="10">
    <source>
        <dbReference type="ARBA" id="ARBA00022840"/>
    </source>
</evidence>
<evidence type="ECO:0000259" key="17">
    <source>
        <dbReference type="PROSITE" id="PS50109"/>
    </source>
</evidence>
<keyword evidence="5" id="KW-0997">Cell inner membrane</keyword>
<dbReference type="eggNOG" id="COG2203">
    <property type="taxonomic scope" value="Bacteria"/>
</dbReference>
<dbReference type="EC" id="2.7.13.3" evidence="3"/>
<dbReference type="SMART" id="SM00448">
    <property type="entry name" value="REC"/>
    <property type="match status" value="2"/>
</dbReference>
<evidence type="ECO:0000256" key="11">
    <source>
        <dbReference type="ARBA" id="ARBA00022989"/>
    </source>
</evidence>
<dbReference type="InterPro" id="IPR013656">
    <property type="entry name" value="PAS_4"/>
</dbReference>
<dbReference type="Gene3D" id="1.10.287.130">
    <property type="match status" value="1"/>
</dbReference>
<feature type="domain" description="PAC" evidence="20">
    <location>
        <begin position="631"/>
        <end position="683"/>
    </location>
</feature>
<keyword evidence="4" id="KW-1003">Cell membrane</keyword>
<dbReference type="InterPro" id="IPR004358">
    <property type="entry name" value="Sig_transdc_His_kin-like_C"/>
</dbReference>
<gene>
    <name evidence="22" type="ordered locus">Alvin_2605</name>
</gene>
<evidence type="ECO:0000256" key="9">
    <source>
        <dbReference type="ARBA" id="ARBA00022777"/>
    </source>
</evidence>
<dbReference type="eggNOG" id="COG5002">
    <property type="taxonomic scope" value="Bacteria"/>
</dbReference>
<evidence type="ECO:0000259" key="21">
    <source>
        <dbReference type="PROSITE" id="PS50894"/>
    </source>
</evidence>
<feature type="domain" description="HPt" evidence="21">
    <location>
        <begin position="1263"/>
        <end position="1352"/>
    </location>
</feature>
<evidence type="ECO:0000256" key="8">
    <source>
        <dbReference type="ARBA" id="ARBA00022692"/>
    </source>
</evidence>
<dbReference type="Gene3D" id="3.30.450.40">
    <property type="match status" value="1"/>
</dbReference>
<evidence type="ECO:0000259" key="20">
    <source>
        <dbReference type="PROSITE" id="PS50113"/>
    </source>
</evidence>
<dbReference type="PRINTS" id="PR00344">
    <property type="entry name" value="BCTRLSENSOR"/>
</dbReference>
<dbReference type="InterPro" id="IPR035965">
    <property type="entry name" value="PAS-like_dom_sf"/>
</dbReference>
<evidence type="ECO:0000259" key="19">
    <source>
        <dbReference type="PROSITE" id="PS50112"/>
    </source>
</evidence>
<name>D3RPC5_ALLVD</name>
<feature type="domain" description="PAS" evidence="19">
    <location>
        <begin position="702"/>
        <end position="754"/>
    </location>
</feature>
<dbReference type="SMART" id="SM00065">
    <property type="entry name" value="GAF"/>
    <property type="match status" value="1"/>
</dbReference>
<feature type="modified residue" description="Phosphohistidine" evidence="14">
    <location>
        <position position="1302"/>
    </location>
</feature>
<dbReference type="CDD" id="cd16922">
    <property type="entry name" value="HATPase_EvgS-ArcB-TorS-like"/>
    <property type="match status" value="1"/>
</dbReference>
<evidence type="ECO:0000256" key="3">
    <source>
        <dbReference type="ARBA" id="ARBA00012438"/>
    </source>
</evidence>
<evidence type="ECO:0000259" key="18">
    <source>
        <dbReference type="PROSITE" id="PS50110"/>
    </source>
</evidence>
<dbReference type="PANTHER" id="PTHR43047">
    <property type="entry name" value="TWO-COMPONENT HISTIDINE PROTEIN KINASE"/>
    <property type="match status" value="1"/>
</dbReference>
<evidence type="ECO:0000256" key="1">
    <source>
        <dbReference type="ARBA" id="ARBA00000085"/>
    </source>
</evidence>
<evidence type="ECO:0000256" key="6">
    <source>
        <dbReference type="ARBA" id="ARBA00022553"/>
    </source>
</evidence>
<keyword evidence="7" id="KW-0808">Transferase</keyword>
<keyword evidence="11" id="KW-1133">Transmembrane helix</keyword>
<dbReference type="EMBL" id="CP001896">
    <property type="protein sequence ID" value="ADC63515.1"/>
    <property type="molecule type" value="Genomic_DNA"/>
</dbReference>
<protein>
    <recommendedName>
        <fullName evidence="3">histidine kinase</fullName>
        <ecNumber evidence="3">2.7.13.3</ecNumber>
    </recommendedName>
</protein>
<comment type="subcellular location">
    <subcellularLocation>
        <location evidence="2">Cell inner membrane</location>
        <topology evidence="2">Multi-pass membrane protein</topology>
    </subcellularLocation>
</comment>
<feature type="domain" description="Response regulatory" evidence="18">
    <location>
        <begin position="7"/>
        <end position="123"/>
    </location>
</feature>
<dbReference type="InterPro" id="IPR029016">
    <property type="entry name" value="GAF-like_dom_sf"/>
</dbReference>
<dbReference type="eggNOG" id="COG2202">
    <property type="taxonomic scope" value="Bacteria"/>
</dbReference>
<dbReference type="InterPro" id="IPR008207">
    <property type="entry name" value="Sig_transdc_His_kin_Hpt_dom"/>
</dbReference>
<feature type="domain" description="PAS" evidence="19">
    <location>
        <begin position="431"/>
        <end position="504"/>
    </location>
</feature>
<feature type="domain" description="Histidine kinase" evidence="17">
    <location>
        <begin position="850"/>
        <end position="1066"/>
    </location>
</feature>
<dbReference type="NCBIfam" id="TIGR00229">
    <property type="entry name" value="sensory_box"/>
    <property type="match status" value="3"/>
</dbReference>
<evidence type="ECO:0000256" key="14">
    <source>
        <dbReference type="PROSITE-ProRule" id="PRU00110"/>
    </source>
</evidence>
<dbReference type="GO" id="GO:0006355">
    <property type="term" value="P:regulation of DNA-templated transcription"/>
    <property type="evidence" value="ECO:0007669"/>
    <property type="project" value="InterPro"/>
</dbReference>
<dbReference type="InterPro" id="IPR036890">
    <property type="entry name" value="HATPase_C_sf"/>
</dbReference>
<dbReference type="Pfam" id="PF00989">
    <property type="entry name" value="PAS"/>
    <property type="match status" value="1"/>
</dbReference>
<dbReference type="PROSITE" id="PS50110">
    <property type="entry name" value="RESPONSE_REGULATORY"/>
    <property type="match status" value="2"/>
</dbReference>
<evidence type="ECO:0000313" key="23">
    <source>
        <dbReference type="Proteomes" id="UP000001441"/>
    </source>
</evidence>
<dbReference type="InterPro" id="IPR003594">
    <property type="entry name" value="HATPase_dom"/>
</dbReference>
<dbReference type="SMART" id="SM00091">
    <property type="entry name" value="PAS"/>
    <property type="match status" value="4"/>
</dbReference>
<dbReference type="PROSITE" id="PS50112">
    <property type="entry name" value="PAS"/>
    <property type="match status" value="3"/>
</dbReference>
<dbReference type="FunFam" id="3.30.565.10:FF:000010">
    <property type="entry name" value="Sensor histidine kinase RcsC"/>
    <property type="match status" value="1"/>
</dbReference>
<dbReference type="Pfam" id="PF02518">
    <property type="entry name" value="HATPase_c"/>
    <property type="match status" value="1"/>
</dbReference>
<evidence type="ECO:0000256" key="12">
    <source>
        <dbReference type="ARBA" id="ARBA00023012"/>
    </source>
</evidence>
<comment type="catalytic activity">
    <reaction evidence="1">
        <text>ATP + protein L-histidine = ADP + protein N-phospho-L-histidine.</text>
        <dbReference type="EC" id="2.7.13.3"/>
    </reaction>
</comment>
<dbReference type="KEGG" id="alv:Alvin_2605"/>
<dbReference type="eggNOG" id="COG0745">
    <property type="taxonomic scope" value="Bacteria"/>
</dbReference>
<dbReference type="InterPro" id="IPR005467">
    <property type="entry name" value="His_kinase_dom"/>
</dbReference>
<feature type="coiled-coil region" evidence="16">
    <location>
        <begin position="674"/>
        <end position="705"/>
    </location>
</feature>
<keyword evidence="23" id="KW-1185">Reference proteome</keyword>
<feature type="modified residue" description="4-aspartylphosphate" evidence="15">
    <location>
        <position position="58"/>
    </location>
</feature>
<keyword evidence="16" id="KW-0175">Coiled coil</keyword>
<dbReference type="InterPro" id="IPR011006">
    <property type="entry name" value="CheY-like_superfamily"/>
</dbReference>
<keyword evidence="12" id="KW-0902">Two-component regulatory system</keyword>
<dbReference type="Gene3D" id="3.40.50.2300">
    <property type="match status" value="2"/>
</dbReference>
<evidence type="ECO:0000313" key="22">
    <source>
        <dbReference type="EMBL" id="ADC63515.1"/>
    </source>
</evidence>
<evidence type="ECO:0000256" key="15">
    <source>
        <dbReference type="PROSITE-ProRule" id="PRU00169"/>
    </source>
</evidence>
<dbReference type="GO" id="GO:0005886">
    <property type="term" value="C:plasma membrane"/>
    <property type="evidence" value="ECO:0007669"/>
    <property type="project" value="UniProtKB-SubCell"/>
</dbReference>
<dbReference type="SUPFAM" id="SSF47384">
    <property type="entry name" value="Homodimeric domain of signal transducing histidine kinase"/>
    <property type="match status" value="1"/>
</dbReference>
<dbReference type="Pfam" id="PF08448">
    <property type="entry name" value="PAS_4"/>
    <property type="match status" value="1"/>
</dbReference>
<dbReference type="InterPro" id="IPR003018">
    <property type="entry name" value="GAF"/>
</dbReference>
<keyword evidence="8" id="KW-0812">Transmembrane</keyword>
<dbReference type="eggNOG" id="COG3829">
    <property type="taxonomic scope" value="Bacteria"/>
</dbReference>
<dbReference type="Proteomes" id="UP000001441">
    <property type="component" value="Chromosome"/>
</dbReference>
<evidence type="ECO:0000256" key="4">
    <source>
        <dbReference type="ARBA" id="ARBA00022475"/>
    </source>
</evidence>
<dbReference type="InterPro" id="IPR036097">
    <property type="entry name" value="HisK_dim/P_sf"/>
</dbReference>
<evidence type="ECO:0000256" key="5">
    <source>
        <dbReference type="ARBA" id="ARBA00022519"/>
    </source>
</evidence>
<dbReference type="GO" id="GO:0000155">
    <property type="term" value="F:phosphorelay sensor kinase activity"/>
    <property type="evidence" value="ECO:0007669"/>
    <property type="project" value="InterPro"/>
</dbReference>
<keyword evidence="10" id="KW-0547">Nucleotide-binding</keyword>
<feature type="domain" description="Response regulatory" evidence="18">
    <location>
        <begin position="1094"/>
        <end position="1211"/>
    </location>
</feature>
<dbReference type="CDD" id="cd17546">
    <property type="entry name" value="REC_hyHK_CKI1_RcsC-like"/>
    <property type="match status" value="1"/>
</dbReference>
<dbReference type="Gene3D" id="3.30.450.20">
    <property type="entry name" value="PAS domain"/>
    <property type="match status" value="4"/>
</dbReference>
<dbReference type="InterPro" id="IPR036641">
    <property type="entry name" value="HPT_dom_sf"/>
</dbReference>
<keyword evidence="9 22" id="KW-0418">Kinase</keyword>
<dbReference type="SUPFAM" id="SSF55874">
    <property type="entry name" value="ATPase domain of HSP90 chaperone/DNA topoisomerase II/histidine kinase"/>
    <property type="match status" value="1"/>
</dbReference>
<dbReference type="HOGENOM" id="CLU_000445_114_18_6"/>
<evidence type="ECO:0000256" key="13">
    <source>
        <dbReference type="ARBA" id="ARBA00023136"/>
    </source>
</evidence>
<dbReference type="PANTHER" id="PTHR43047:SF64">
    <property type="entry name" value="HISTIDINE KINASE CONTAINING CHEY-HOMOLOGOUS RECEIVER DOMAIN AND PAS DOMAIN-RELATED"/>
    <property type="match status" value="1"/>
</dbReference>
<accession>D3RPC5</accession>
<dbReference type="Gene3D" id="3.30.565.10">
    <property type="entry name" value="Histidine kinase-like ATPase, C-terminal domain"/>
    <property type="match status" value="1"/>
</dbReference>
<dbReference type="Pfam" id="PF00072">
    <property type="entry name" value="Response_reg"/>
    <property type="match status" value="2"/>
</dbReference>
<dbReference type="RefSeq" id="WP_012971783.1">
    <property type="nucleotide sequence ID" value="NC_013851.1"/>
</dbReference>
<feature type="domain" description="PAS" evidence="19">
    <location>
        <begin position="558"/>
        <end position="604"/>
    </location>
</feature>
<dbReference type="eggNOG" id="COG2198">
    <property type="taxonomic scope" value="Bacteria"/>
</dbReference>
<dbReference type="eggNOG" id="COG0784">
    <property type="taxonomic scope" value="Bacteria"/>
</dbReference>
<feature type="domain" description="PAC" evidence="20">
    <location>
        <begin position="508"/>
        <end position="561"/>
    </location>
</feature>
<evidence type="ECO:0000256" key="2">
    <source>
        <dbReference type="ARBA" id="ARBA00004429"/>
    </source>
</evidence>
<dbReference type="InterPro" id="IPR001610">
    <property type="entry name" value="PAC"/>
</dbReference>
<dbReference type="Pfam" id="PF01627">
    <property type="entry name" value="Hpt"/>
    <property type="match status" value="1"/>
</dbReference>
<dbReference type="Pfam" id="PF08447">
    <property type="entry name" value="PAS_3"/>
    <property type="match status" value="1"/>
</dbReference>
<dbReference type="InterPro" id="IPR001789">
    <property type="entry name" value="Sig_transdc_resp-reg_receiver"/>
</dbReference>
<dbReference type="Pfam" id="PF13426">
    <property type="entry name" value="PAS_9"/>
    <property type="match status" value="1"/>
</dbReference>
<sequence length="1436" mass="162420">MTARPLRLLLLEDNPADAELNERVLRRAGVAFESRRVETREDFLVALDDFKPDAILADFGLPRFDGRTAMQLAHERDPDWPFIFVTGALGEESAVELLRNGASDYILKDRLTRLPEALERALEAARQRADLRLMARRASGLLELPRVAEHFGEAEFLQFGQTLVEDLTGSRIAFIHRVSEDQTTIDLVTWSHRTLDAGCLAAPPLHESVDQAGLWADALRQQRPIVVNDDPTAAERRGRSEEGHIPLERFISLPVIEGGRVVMLFCIGNKEAPYTELDVETLQLVANELWRILCQRRAEQDLRESEARFHALFEHMRSGVCIYEAIEDGRDFIIRDLNHAVEYIEGVEATKLLGRRLTEVFPGVAECGFLDVFARVWRTGRAEHIPPRLYHDQRIQGWRENFVYRLPHGELVAVYDDVTERRTLQLALEESRERLELALEGSELGMWDWRVQTGEVRFNDRWARILGYRLDELEPISIQTWNDLCHPDDRARVDRQLRRHFQGETAHYECEIRMRHKDGHWVWILDRGKVVEWGPDQRPVRMAGTHLDITERRQTEEKLHQLSLAVEQSPTSIVITDLDACIEYANPAFTRVSGYTLEEAIGQNPRLLQSGQTPREIYEDLWVTLQRGEVWRGELHNKRKDDELYVELATISPVRQPDGRVTHYLAVKEDITDLKCAQEELDRYRQHLEELVETRTRELQLAEEHSRLILESSADGLYGVDIAGRTTFVNPAACAMLGYTPEQLLGRPSHEIIHHSHVDGRHYPMEDCLLHSTLLNGEVLRGDDEVFWRADGTPLPVSYSSHPIRREGEIVGAVVSFIDVSTQKQAEAAREAALAEAERLARLKSEFLANMSHEIRTPLNAVLGFAQIGARETDPNRARTFFRRILDSGQLLLGIINDILDFSKIEAGKLDIHDAEVDLRAVIERSVDLLTTRAKDKGLRFSLEEDPNLPATFMGDDLRLSQVLANLLSNAVKFTDQGAVTFGIRREEGWIVFSVEDTGIGMHEDYLANLFQPFEQADGSITRRYGGSGLGLAISKRLVELMGGEIRAWSRFGEGTRFETRLPLIEPRGVIGPGRLITETAPPDWTGARLSGVRLLAAEDNPANRLVLEEMLRAEDCDLTLVEDGRQAVDCVEREGPAAFDMVLMDIQMPVMDGMEATQRIHQFAPGLPVVGLTAHALNSERHLCLQAGMVDHIAKPVDIEQLIAIIVRHVRHRPLTLDKTREPRIRKRTVEPARTDAPEAQTTATPETWVEWPALESRYAHNPDFIPRLLRAVLESNQEQADLLREAAHQGDRDRLVFIAHRLKGTAGNLFAKSVHALATETEKRARALDIEAPRLALELADALDGLLTEIAASRWVSSQAETAGDGADIATILTQLADLLDTDNTEANQLYARHQDLLRRALGECAERLGAEIKDFDYQAARETLRTLIESGTA</sequence>
<dbReference type="CDD" id="cd00130">
    <property type="entry name" value="PAS"/>
    <property type="match status" value="3"/>
</dbReference>
<evidence type="ECO:0000256" key="16">
    <source>
        <dbReference type="SAM" id="Coils"/>
    </source>
</evidence>
<dbReference type="PROSITE" id="PS50113">
    <property type="entry name" value="PAC"/>
    <property type="match status" value="2"/>
</dbReference>
<dbReference type="InterPro" id="IPR003661">
    <property type="entry name" value="HisK_dim/P_dom"/>
</dbReference>
<dbReference type="InterPro" id="IPR000700">
    <property type="entry name" value="PAS-assoc_C"/>
</dbReference>
<reference evidence="22 23" key="1">
    <citation type="journal article" date="2011" name="Stand. Genomic Sci.">
        <title>Complete genome sequence of Allochromatium vinosum DSM 180(T).</title>
        <authorList>
            <person name="Weissgerber T."/>
            <person name="Zigann R."/>
            <person name="Bruce D."/>
            <person name="Chang Y.J."/>
            <person name="Detter J.C."/>
            <person name="Han C."/>
            <person name="Hauser L."/>
            <person name="Jeffries C.D."/>
            <person name="Land M."/>
            <person name="Munk A.C."/>
            <person name="Tapia R."/>
            <person name="Dahl C."/>
        </authorList>
    </citation>
    <scope>NUCLEOTIDE SEQUENCE [LARGE SCALE GENOMIC DNA]</scope>
    <source>
        <strain evidence="23">ATCC 17899 / DSM 180 / NBRC 103801 / NCIMB 10441 / D</strain>
    </source>
</reference>
<keyword evidence="10" id="KW-0067">ATP-binding</keyword>
<dbReference type="InterPro" id="IPR000014">
    <property type="entry name" value="PAS"/>
</dbReference>
<evidence type="ECO:0000256" key="7">
    <source>
        <dbReference type="ARBA" id="ARBA00022679"/>
    </source>
</evidence>
<dbReference type="SMART" id="SM00086">
    <property type="entry name" value="PAC"/>
    <property type="match status" value="3"/>
</dbReference>
<dbReference type="SUPFAM" id="SSF55785">
    <property type="entry name" value="PYP-like sensor domain (PAS domain)"/>
    <property type="match status" value="4"/>
</dbReference>
<keyword evidence="13" id="KW-0472">Membrane</keyword>
<dbReference type="InterPro" id="IPR013655">
    <property type="entry name" value="PAS_fold_3"/>
</dbReference>
<dbReference type="CDD" id="cd00156">
    <property type="entry name" value="REC"/>
    <property type="match status" value="1"/>
</dbReference>
<proteinExistence type="predicted"/>
<organism evidence="22 23">
    <name type="scientific">Allochromatium vinosum (strain ATCC 17899 / DSM 180 / NBRC 103801 / NCIMB 10441 / D)</name>
    <name type="common">Chromatium vinosum</name>
    <dbReference type="NCBI Taxonomy" id="572477"/>
    <lineage>
        <taxon>Bacteria</taxon>
        <taxon>Pseudomonadati</taxon>
        <taxon>Pseudomonadota</taxon>
        <taxon>Gammaproteobacteria</taxon>
        <taxon>Chromatiales</taxon>
        <taxon>Chromatiaceae</taxon>
        <taxon>Allochromatium</taxon>
    </lineage>
</organism>